<organism evidence="1 2">
    <name type="scientific">Trichonephila inaurata madagascariensis</name>
    <dbReference type="NCBI Taxonomy" id="2747483"/>
    <lineage>
        <taxon>Eukaryota</taxon>
        <taxon>Metazoa</taxon>
        <taxon>Ecdysozoa</taxon>
        <taxon>Arthropoda</taxon>
        <taxon>Chelicerata</taxon>
        <taxon>Arachnida</taxon>
        <taxon>Araneae</taxon>
        <taxon>Araneomorphae</taxon>
        <taxon>Entelegynae</taxon>
        <taxon>Araneoidea</taxon>
        <taxon>Nephilidae</taxon>
        <taxon>Trichonephila</taxon>
        <taxon>Trichonephila inaurata</taxon>
    </lineage>
</organism>
<reference evidence="1" key="1">
    <citation type="submission" date="2020-08" db="EMBL/GenBank/DDBJ databases">
        <title>Multicomponent nature underlies the extraordinary mechanical properties of spider dragline silk.</title>
        <authorList>
            <person name="Kono N."/>
            <person name="Nakamura H."/>
            <person name="Mori M."/>
            <person name="Yoshida Y."/>
            <person name="Ohtoshi R."/>
            <person name="Malay A.D."/>
            <person name="Moran D.A.P."/>
            <person name="Tomita M."/>
            <person name="Numata K."/>
            <person name="Arakawa K."/>
        </authorList>
    </citation>
    <scope>NUCLEOTIDE SEQUENCE</scope>
</reference>
<name>A0A8X6X3U3_9ARAC</name>
<accession>A0A8X6X3U3</accession>
<evidence type="ECO:0000313" key="1">
    <source>
        <dbReference type="EMBL" id="GFY45642.1"/>
    </source>
</evidence>
<dbReference type="EMBL" id="BMAV01004944">
    <property type="protein sequence ID" value="GFY45642.1"/>
    <property type="molecule type" value="Genomic_DNA"/>
</dbReference>
<proteinExistence type="predicted"/>
<dbReference type="Proteomes" id="UP000886998">
    <property type="component" value="Unassembled WGS sequence"/>
</dbReference>
<keyword evidence="2" id="KW-1185">Reference proteome</keyword>
<gene>
    <name evidence="1" type="ORF">TNIN_389751</name>
</gene>
<sequence>MGGVPFRKETASVFNYLEQSSKRRTKSQVGRRGFISSLLPSVENFANNSLSKTPAEARLPSIAPQATTVLWMANVGLPMCMVGLCSGDHSLDPGQLQCQVSMPLTMEEDNTCSNISNNKVGTFTE</sequence>
<comment type="caution">
    <text evidence="1">The sequence shown here is derived from an EMBL/GenBank/DDBJ whole genome shotgun (WGS) entry which is preliminary data.</text>
</comment>
<evidence type="ECO:0000313" key="2">
    <source>
        <dbReference type="Proteomes" id="UP000886998"/>
    </source>
</evidence>
<protein>
    <submittedName>
        <fullName evidence="1">Uncharacterized protein</fullName>
    </submittedName>
</protein>
<dbReference type="AlphaFoldDB" id="A0A8X6X3U3"/>